<keyword evidence="4" id="KW-1185">Reference proteome</keyword>
<dbReference type="EMBL" id="NBII01000008">
    <property type="protein sequence ID" value="PAV16505.1"/>
    <property type="molecule type" value="Genomic_DNA"/>
</dbReference>
<dbReference type="OrthoDB" id="266138at2759"/>
<dbReference type="GO" id="GO:0016301">
    <property type="term" value="F:kinase activity"/>
    <property type="evidence" value="ECO:0007669"/>
    <property type="project" value="UniProtKB-KW"/>
</dbReference>
<dbReference type="PROSITE" id="PS51203">
    <property type="entry name" value="CS"/>
    <property type="match status" value="1"/>
</dbReference>
<feature type="compositionally biased region" description="Low complexity" evidence="1">
    <location>
        <begin position="82"/>
        <end position="95"/>
    </location>
</feature>
<dbReference type="STRING" id="2282107.A0A286UAB7"/>
<sequence>MDDDRHVGTFSWHQSLDQATINIFVPYETAFDELEVSIDPPYLVAGIQGQAPLLKGKIYDSVDKDGTHWNFEPTDSPRKRTTSTASTRSTQSSYAYVSDPEISSSFAASLDSAQASDNDDSDLTSPERPHPDVNAAMAPTVPAFPQRAIASYPNSPQMTSMESSLSSLDSLQPSRPAKLLTIILAKERPTYWPRVIEGAVPESYSPTPSGPFTQNLEIERQKYNIDPTSLGLLGEEYLKARNDKEEAFEYFVRSWYYLHTPFATMRLVAHFVPVTTVIPAPNLSSSNTPPPPPRRGTAEYYVKCLGGNTGLAQLFLEAGLAHLEGIASKLISSNYSPLNSIRHNESISQSSRAESSTQLWKRDRACARTYFERARRLAPSLDSKIPYLPEETDVRLVDRPNPVSRNRGRPRRSPLRVGTTSSSDADAEGDGVERSKVEFQMPSIYVEQGGRTLRPGDASLAGIKGDSTVRVRRRRQQASEALLEKPPSDTEDDESTWYLYLPSLVGAGTALLVAVGKGFCFNL</sequence>
<reference evidence="3 4" key="1">
    <citation type="journal article" date="2017" name="Mol. Ecol.">
        <title>Comparative and population genomic landscape of Phellinus noxius: A hypervariable fungus causing root rot in trees.</title>
        <authorList>
            <person name="Chung C.L."/>
            <person name="Lee T.J."/>
            <person name="Akiba M."/>
            <person name="Lee H.H."/>
            <person name="Kuo T.H."/>
            <person name="Liu D."/>
            <person name="Ke H.M."/>
            <person name="Yokoi T."/>
            <person name="Roa M.B."/>
            <person name="Lu M.J."/>
            <person name="Chang Y.Y."/>
            <person name="Ann P.J."/>
            <person name="Tsai J.N."/>
            <person name="Chen C.Y."/>
            <person name="Tzean S.S."/>
            <person name="Ota Y."/>
            <person name="Hattori T."/>
            <person name="Sahashi N."/>
            <person name="Liou R.F."/>
            <person name="Kikuchi T."/>
            <person name="Tsai I.J."/>
        </authorList>
    </citation>
    <scope>NUCLEOTIDE SEQUENCE [LARGE SCALE GENOMIC DNA]</scope>
    <source>
        <strain evidence="3 4">FFPRI411160</strain>
    </source>
</reference>
<dbReference type="AlphaFoldDB" id="A0A286UAB7"/>
<evidence type="ECO:0000313" key="3">
    <source>
        <dbReference type="EMBL" id="PAV16505.1"/>
    </source>
</evidence>
<dbReference type="SUPFAM" id="SSF49764">
    <property type="entry name" value="HSP20-like chaperones"/>
    <property type="match status" value="1"/>
</dbReference>
<dbReference type="InterPro" id="IPR008978">
    <property type="entry name" value="HSP20-like_chaperone"/>
</dbReference>
<dbReference type="Pfam" id="PF04969">
    <property type="entry name" value="CS"/>
    <property type="match status" value="1"/>
</dbReference>
<evidence type="ECO:0000313" key="4">
    <source>
        <dbReference type="Proteomes" id="UP000217199"/>
    </source>
</evidence>
<dbReference type="Proteomes" id="UP000217199">
    <property type="component" value="Unassembled WGS sequence"/>
</dbReference>
<gene>
    <name evidence="3" type="ORF">PNOK_0812500</name>
</gene>
<dbReference type="InParanoid" id="A0A286UAB7"/>
<evidence type="ECO:0000256" key="1">
    <source>
        <dbReference type="SAM" id="MobiDB-lite"/>
    </source>
</evidence>
<organism evidence="3 4">
    <name type="scientific">Pyrrhoderma noxium</name>
    <dbReference type="NCBI Taxonomy" id="2282107"/>
    <lineage>
        <taxon>Eukaryota</taxon>
        <taxon>Fungi</taxon>
        <taxon>Dikarya</taxon>
        <taxon>Basidiomycota</taxon>
        <taxon>Agaricomycotina</taxon>
        <taxon>Agaricomycetes</taxon>
        <taxon>Hymenochaetales</taxon>
        <taxon>Hymenochaetaceae</taxon>
        <taxon>Pyrrhoderma</taxon>
    </lineage>
</organism>
<feature type="region of interest" description="Disordered" evidence="1">
    <location>
        <begin position="68"/>
        <end position="95"/>
    </location>
</feature>
<protein>
    <submittedName>
        <fullName evidence="3">Thiamine pyrophosphokinase</fullName>
    </submittedName>
</protein>
<feature type="region of interest" description="Disordered" evidence="1">
    <location>
        <begin position="111"/>
        <end position="140"/>
    </location>
</feature>
<evidence type="ECO:0000259" key="2">
    <source>
        <dbReference type="PROSITE" id="PS51203"/>
    </source>
</evidence>
<comment type="caution">
    <text evidence="3">The sequence shown here is derived from an EMBL/GenBank/DDBJ whole genome shotgun (WGS) entry which is preliminary data.</text>
</comment>
<feature type="domain" description="CS" evidence="2">
    <location>
        <begin position="5"/>
        <end position="196"/>
    </location>
</feature>
<accession>A0A286UAB7</accession>
<dbReference type="Gene3D" id="2.60.40.790">
    <property type="match status" value="1"/>
</dbReference>
<name>A0A286UAB7_9AGAM</name>
<dbReference type="InterPro" id="IPR007052">
    <property type="entry name" value="CS_dom"/>
</dbReference>
<feature type="region of interest" description="Disordered" evidence="1">
    <location>
        <begin position="396"/>
        <end position="433"/>
    </location>
</feature>
<proteinExistence type="predicted"/>